<dbReference type="EC" id="6.3.2.8" evidence="3 14"/>
<feature type="domain" description="Mur ligase central" evidence="17">
    <location>
        <begin position="130"/>
        <end position="251"/>
    </location>
</feature>
<evidence type="ECO:0000256" key="8">
    <source>
        <dbReference type="ARBA" id="ARBA00022840"/>
    </source>
</evidence>
<accession>A0A1F6FSG1</accession>
<evidence type="ECO:0000256" key="11">
    <source>
        <dbReference type="ARBA" id="ARBA00023306"/>
    </source>
</evidence>
<dbReference type="Gene3D" id="3.40.50.720">
    <property type="entry name" value="NAD(P)-binding Rossmann-like Domain"/>
    <property type="match status" value="1"/>
</dbReference>
<dbReference type="Gene3D" id="3.40.1190.10">
    <property type="entry name" value="Mur-like, catalytic domain"/>
    <property type="match status" value="1"/>
</dbReference>
<comment type="catalytic activity">
    <reaction evidence="13 14">
        <text>UDP-N-acetyl-alpha-D-muramate + L-alanine + ATP = UDP-N-acetyl-alpha-D-muramoyl-L-alanine + ADP + phosphate + H(+)</text>
        <dbReference type="Rhea" id="RHEA:23372"/>
        <dbReference type="ChEBI" id="CHEBI:15378"/>
        <dbReference type="ChEBI" id="CHEBI:30616"/>
        <dbReference type="ChEBI" id="CHEBI:43474"/>
        <dbReference type="ChEBI" id="CHEBI:57972"/>
        <dbReference type="ChEBI" id="CHEBI:70757"/>
        <dbReference type="ChEBI" id="CHEBI:83898"/>
        <dbReference type="ChEBI" id="CHEBI:456216"/>
        <dbReference type="EC" id="6.3.2.8"/>
    </reaction>
</comment>
<dbReference type="CDD" id="cd01983">
    <property type="entry name" value="SIMIBI"/>
    <property type="match status" value="1"/>
</dbReference>
<evidence type="ECO:0000256" key="10">
    <source>
        <dbReference type="ARBA" id="ARBA00022984"/>
    </source>
</evidence>
<comment type="similarity">
    <text evidence="14">Belongs to the MurCDEF family.</text>
</comment>
<evidence type="ECO:0000313" key="18">
    <source>
        <dbReference type="EMBL" id="OGG88772.1"/>
    </source>
</evidence>
<evidence type="ECO:0000259" key="17">
    <source>
        <dbReference type="Pfam" id="PF08245"/>
    </source>
</evidence>
<dbReference type="UniPathway" id="UPA00219"/>
<evidence type="ECO:0000256" key="4">
    <source>
        <dbReference type="ARBA" id="ARBA00022490"/>
    </source>
</evidence>
<comment type="function">
    <text evidence="14">Cell wall formation.</text>
</comment>
<dbReference type="GO" id="GO:0005524">
    <property type="term" value="F:ATP binding"/>
    <property type="evidence" value="ECO:0007669"/>
    <property type="project" value="UniProtKB-UniRule"/>
</dbReference>
<evidence type="ECO:0000259" key="15">
    <source>
        <dbReference type="Pfam" id="PF01225"/>
    </source>
</evidence>
<dbReference type="InterPro" id="IPR004101">
    <property type="entry name" value="Mur_ligase_C"/>
</dbReference>
<evidence type="ECO:0000256" key="13">
    <source>
        <dbReference type="ARBA" id="ARBA00047833"/>
    </source>
</evidence>
<dbReference type="InterPro" id="IPR050061">
    <property type="entry name" value="MurCDEF_pg_biosynth"/>
</dbReference>
<dbReference type="HAMAP" id="MF_00046">
    <property type="entry name" value="MurC"/>
    <property type="match status" value="1"/>
</dbReference>
<comment type="subcellular location">
    <subcellularLocation>
        <location evidence="1 14">Cytoplasm</location>
    </subcellularLocation>
</comment>
<gene>
    <name evidence="14" type="primary">murC</name>
    <name evidence="18" type="ORF">A2592_03110</name>
</gene>
<keyword evidence="7 14" id="KW-0547">Nucleotide-binding</keyword>
<protein>
    <recommendedName>
        <fullName evidence="3 14">UDP-N-acetylmuramate--L-alanine ligase</fullName>
        <ecNumber evidence="3 14">6.3.2.8</ecNumber>
    </recommendedName>
    <alternativeName>
        <fullName evidence="14">UDP-N-acetylmuramoyl-L-alanine synthetase</fullName>
    </alternativeName>
</protein>
<evidence type="ECO:0000256" key="6">
    <source>
        <dbReference type="ARBA" id="ARBA00022618"/>
    </source>
</evidence>
<evidence type="ECO:0000259" key="16">
    <source>
        <dbReference type="Pfam" id="PF02875"/>
    </source>
</evidence>
<evidence type="ECO:0000256" key="3">
    <source>
        <dbReference type="ARBA" id="ARBA00012211"/>
    </source>
</evidence>
<dbReference type="SUPFAM" id="SSF53244">
    <property type="entry name" value="MurD-like peptide ligases, peptide-binding domain"/>
    <property type="match status" value="1"/>
</dbReference>
<dbReference type="Pfam" id="PF01225">
    <property type="entry name" value="Mur_ligase"/>
    <property type="match status" value="1"/>
</dbReference>
<dbReference type="SUPFAM" id="SSF51984">
    <property type="entry name" value="MurCD N-terminal domain"/>
    <property type="match status" value="1"/>
</dbReference>
<keyword evidence="11 14" id="KW-0131">Cell cycle</keyword>
<dbReference type="NCBIfam" id="TIGR01082">
    <property type="entry name" value="murC"/>
    <property type="match status" value="1"/>
</dbReference>
<dbReference type="Gene3D" id="3.90.190.20">
    <property type="entry name" value="Mur ligase, C-terminal domain"/>
    <property type="match status" value="1"/>
</dbReference>
<dbReference type="GO" id="GO:0071555">
    <property type="term" value="P:cell wall organization"/>
    <property type="evidence" value="ECO:0007669"/>
    <property type="project" value="UniProtKB-KW"/>
</dbReference>
<dbReference type="GO" id="GO:0008360">
    <property type="term" value="P:regulation of cell shape"/>
    <property type="evidence" value="ECO:0007669"/>
    <property type="project" value="UniProtKB-KW"/>
</dbReference>
<dbReference type="InterPro" id="IPR036615">
    <property type="entry name" value="Mur_ligase_C_dom_sf"/>
</dbReference>
<comment type="caution">
    <text evidence="18">The sequence shown here is derived from an EMBL/GenBank/DDBJ whole genome shotgun (WGS) entry which is preliminary data.</text>
</comment>
<evidence type="ECO:0000256" key="7">
    <source>
        <dbReference type="ARBA" id="ARBA00022741"/>
    </source>
</evidence>
<evidence type="ECO:0000256" key="2">
    <source>
        <dbReference type="ARBA" id="ARBA00004752"/>
    </source>
</evidence>
<feature type="binding site" evidence="14">
    <location>
        <begin position="132"/>
        <end position="138"/>
    </location>
    <ligand>
        <name>ATP</name>
        <dbReference type="ChEBI" id="CHEBI:30616"/>
    </ligand>
</feature>
<dbReference type="GO" id="GO:0009252">
    <property type="term" value="P:peptidoglycan biosynthetic process"/>
    <property type="evidence" value="ECO:0007669"/>
    <property type="project" value="UniProtKB-UniRule"/>
</dbReference>
<keyword evidence="6 14" id="KW-0132">Cell division</keyword>
<dbReference type="Pfam" id="PF02875">
    <property type="entry name" value="Mur_ligase_C"/>
    <property type="match status" value="1"/>
</dbReference>
<keyword evidence="12 14" id="KW-0961">Cell wall biogenesis/degradation</keyword>
<dbReference type="InterPro" id="IPR000713">
    <property type="entry name" value="Mur_ligase_N"/>
</dbReference>
<keyword evidence="4 14" id="KW-0963">Cytoplasm</keyword>
<dbReference type="PANTHER" id="PTHR43445:SF3">
    <property type="entry name" value="UDP-N-ACETYLMURAMATE--L-ALANINE LIGASE"/>
    <property type="match status" value="1"/>
</dbReference>
<organism evidence="18 19">
    <name type="scientific">Candidatus Kaiserbacteria bacterium RIFOXYD1_FULL_42_15</name>
    <dbReference type="NCBI Taxonomy" id="1798532"/>
    <lineage>
        <taxon>Bacteria</taxon>
        <taxon>Candidatus Kaiseribacteriota</taxon>
    </lineage>
</organism>
<dbReference type="GO" id="GO:0051301">
    <property type="term" value="P:cell division"/>
    <property type="evidence" value="ECO:0007669"/>
    <property type="project" value="UniProtKB-KW"/>
</dbReference>
<evidence type="ECO:0000256" key="1">
    <source>
        <dbReference type="ARBA" id="ARBA00004496"/>
    </source>
</evidence>
<dbReference type="EMBL" id="MFMT01000013">
    <property type="protein sequence ID" value="OGG88772.1"/>
    <property type="molecule type" value="Genomic_DNA"/>
</dbReference>
<keyword evidence="9 14" id="KW-0133">Cell shape</keyword>
<keyword evidence="5 14" id="KW-0436">Ligase</keyword>
<name>A0A1F6FSG1_9BACT</name>
<sequence length="458" mass="49898">MLTLYSLKIDMSNYIPGGANKIHFIGIGGIGMSALARFFLHEGKTVSGSDRATSAITEALVAEGVRFFPTQSAENLSKGLNPLLPDIVVYTEAMAHNHPEIAAARLLGVPMMNYFDALALVANEYYLIAVAGTHGKSTTTAMLIDILEEAGYDPTAIVGAIRAKTKSNFRAGKSKYAIVEACEYKRDFMSLRPDVLVITNIEFEHVDYYKDLADVQSGFAELASYVPKEGAIITQTADKNIAPILAELTKTNDGHRMTVIDYKSSLDLLLPLHQPGIHNRLNAAAATAAATFLGIEQDVINTALENFAGTERRFEYKGDIIPVAGGRVPVYDDYAHHPTEIRATIAGVREKYPDKKLTVVFQSHTYTRTHELFNDFVTELTKADRVIMLPIYGAREENISGVTSEQLVAAIGKKGTEAKFFETPEASAEFIKESVGLDEVVVVMGAGPVTEVAKLLTE</sequence>
<dbReference type="AlphaFoldDB" id="A0A1F6FSG1"/>
<dbReference type="GO" id="GO:0005737">
    <property type="term" value="C:cytoplasm"/>
    <property type="evidence" value="ECO:0007669"/>
    <property type="project" value="UniProtKB-SubCell"/>
</dbReference>
<feature type="domain" description="Mur ligase C-terminal" evidence="16">
    <location>
        <begin position="312"/>
        <end position="447"/>
    </location>
</feature>
<evidence type="ECO:0000313" key="19">
    <source>
        <dbReference type="Proteomes" id="UP000179230"/>
    </source>
</evidence>
<feature type="domain" description="Mur ligase N-terminal catalytic" evidence="15">
    <location>
        <begin position="21"/>
        <end position="126"/>
    </location>
</feature>
<evidence type="ECO:0000256" key="5">
    <source>
        <dbReference type="ARBA" id="ARBA00022598"/>
    </source>
</evidence>
<dbReference type="GO" id="GO:0008763">
    <property type="term" value="F:UDP-N-acetylmuramate-L-alanine ligase activity"/>
    <property type="evidence" value="ECO:0007669"/>
    <property type="project" value="UniProtKB-UniRule"/>
</dbReference>
<keyword evidence="10 14" id="KW-0573">Peptidoglycan synthesis</keyword>
<dbReference type="Pfam" id="PF08245">
    <property type="entry name" value="Mur_ligase_M"/>
    <property type="match status" value="1"/>
</dbReference>
<dbReference type="Proteomes" id="UP000179230">
    <property type="component" value="Unassembled WGS sequence"/>
</dbReference>
<comment type="pathway">
    <text evidence="2 14">Cell wall biogenesis; peptidoglycan biosynthesis.</text>
</comment>
<dbReference type="InterPro" id="IPR013221">
    <property type="entry name" value="Mur_ligase_cen"/>
</dbReference>
<proteinExistence type="inferred from homology"/>
<evidence type="ECO:0000256" key="14">
    <source>
        <dbReference type="HAMAP-Rule" id="MF_00046"/>
    </source>
</evidence>
<keyword evidence="8 14" id="KW-0067">ATP-binding</keyword>
<dbReference type="PANTHER" id="PTHR43445">
    <property type="entry name" value="UDP-N-ACETYLMURAMATE--L-ALANINE LIGASE-RELATED"/>
    <property type="match status" value="1"/>
</dbReference>
<dbReference type="InterPro" id="IPR005758">
    <property type="entry name" value="UDP-N-AcMur_Ala_ligase_MurC"/>
</dbReference>
<dbReference type="SUPFAM" id="SSF53623">
    <property type="entry name" value="MurD-like peptide ligases, catalytic domain"/>
    <property type="match status" value="1"/>
</dbReference>
<reference evidence="18 19" key="1">
    <citation type="journal article" date="2016" name="Nat. Commun.">
        <title>Thousands of microbial genomes shed light on interconnected biogeochemical processes in an aquifer system.</title>
        <authorList>
            <person name="Anantharaman K."/>
            <person name="Brown C.T."/>
            <person name="Hug L.A."/>
            <person name="Sharon I."/>
            <person name="Castelle C.J."/>
            <person name="Probst A.J."/>
            <person name="Thomas B.C."/>
            <person name="Singh A."/>
            <person name="Wilkins M.J."/>
            <person name="Karaoz U."/>
            <person name="Brodie E.L."/>
            <person name="Williams K.H."/>
            <person name="Hubbard S.S."/>
            <person name="Banfield J.F."/>
        </authorList>
    </citation>
    <scope>NUCLEOTIDE SEQUENCE [LARGE SCALE GENOMIC DNA]</scope>
</reference>
<evidence type="ECO:0000256" key="12">
    <source>
        <dbReference type="ARBA" id="ARBA00023316"/>
    </source>
</evidence>
<evidence type="ECO:0000256" key="9">
    <source>
        <dbReference type="ARBA" id="ARBA00022960"/>
    </source>
</evidence>
<dbReference type="InterPro" id="IPR036565">
    <property type="entry name" value="Mur-like_cat_sf"/>
</dbReference>